<evidence type="ECO:0000313" key="3">
    <source>
        <dbReference type="Proteomes" id="UP001217089"/>
    </source>
</evidence>
<feature type="non-terminal residue" evidence="2">
    <location>
        <position position="1"/>
    </location>
</feature>
<sequence>VLHQSIDGICKRGHPTYTDYSEVWTLQEWWSLIDKLENIIKDSISQSLNGLPDELKQNVIDAVNTRRDEIKSQLGAETCGISQAVLSDFDWQVKEPILSLDLDVQNNQSKQTHSIELNQQELKKLITSLEGANKVVQQLKS</sequence>
<dbReference type="PROSITE" id="PS51269">
    <property type="entry name" value="COMM"/>
    <property type="match status" value="1"/>
</dbReference>
<protein>
    <recommendedName>
        <fullName evidence="1">COMM domain-containing protein</fullName>
    </recommendedName>
</protein>
<evidence type="ECO:0000259" key="1">
    <source>
        <dbReference type="PROSITE" id="PS51269"/>
    </source>
</evidence>
<accession>A0ABQ9DZK6</accession>
<evidence type="ECO:0000313" key="2">
    <source>
        <dbReference type="EMBL" id="KAJ8298447.1"/>
    </source>
</evidence>
<proteinExistence type="predicted"/>
<dbReference type="InterPro" id="IPR055184">
    <property type="entry name" value="COMMD8_HN"/>
</dbReference>
<dbReference type="Pfam" id="PF22838">
    <property type="entry name" value="COMMD8_HN"/>
    <property type="match status" value="1"/>
</dbReference>
<dbReference type="EMBL" id="JARBDR010000923">
    <property type="protein sequence ID" value="KAJ8298447.1"/>
    <property type="molecule type" value="Genomic_DNA"/>
</dbReference>
<reference evidence="2 3" key="1">
    <citation type="submission" date="2022-12" db="EMBL/GenBank/DDBJ databases">
        <title>Chromosome-level genome of Tegillarca granosa.</title>
        <authorList>
            <person name="Kim J."/>
        </authorList>
    </citation>
    <scope>NUCLEOTIDE SEQUENCE [LARGE SCALE GENOMIC DNA]</scope>
    <source>
        <strain evidence="2">Teg-2019</strain>
        <tissue evidence="2">Adductor muscle</tissue>
    </source>
</reference>
<gene>
    <name evidence="2" type="ORF">KUTeg_024978</name>
</gene>
<keyword evidence="3" id="KW-1185">Reference proteome</keyword>
<dbReference type="Proteomes" id="UP001217089">
    <property type="component" value="Unassembled WGS sequence"/>
</dbReference>
<dbReference type="Pfam" id="PF07258">
    <property type="entry name" value="COMM_domain"/>
    <property type="match status" value="1"/>
</dbReference>
<organism evidence="2 3">
    <name type="scientific">Tegillarca granosa</name>
    <name type="common">Malaysian cockle</name>
    <name type="synonym">Anadara granosa</name>
    <dbReference type="NCBI Taxonomy" id="220873"/>
    <lineage>
        <taxon>Eukaryota</taxon>
        <taxon>Metazoa</taxon>
        <taxon>Spiralia</taxon>
        <taxon>Lophotrochozoa</taxon>
        <taxon>Mollusca</taxon>
        <taxon>Bivalvia</taxon>
        <taxon>Autobranchia</taxon>
        <taxon>Pteriomorphia</taxon>
        <taxon>Arcoida</taxon>
        <taxon>Arcoidea</taxon>
        <taxon>Arcidae</taxon>
        <taxon>Tegillarca</taxon>
    </lineage>
</organism>
<name>A0ABQ9DZK6_TEGGR</name>
<dbReference type="InterPro" id="IPR017920">
    <property type="entry name" value="COMM"/>
</dbReference>
<comment type="caution">
    <text evidence="2">The sequence shown here is derived from an EMBL/GenBank/DDBJ whole genome shotgun (WGS) entry which is preliminary data.</text>
</comment>
<feature type="domain" description="COMM" evidence="1">
    <location>
        <begin position="66"/>
        <end position="140"/>
    </location>
</feature>